<dbReference type="PROSITE" id="PS51257">
    <property type="entry name" value="PROKAR_LIPOPROTEIN"/>
    <property type="match status" value="1"/>
</dbReference>
<accession>A0A5D0G0B1</accession>
<feature type="domain" description="Thioredoxin" evidence="1">
    <location>
        <begin position="248"/>
        <end position="378"/>
    </location>
</feature>
<dbReference type="CDD" id="cd02966">
    <property type="entry name" value="TlpA_like_family"/>
    <property type="match status" value="1"/>
</dbReference>
<dbReference type="Proteomes" id="UP000324550">
    <property type="component" value="Unassembled WGS sequence"/>
</dbReference>
<dbReference type="AlphaFoldDB" id="A0A5D0G0B1"/>
<dbReference type="PANTHER" id="PTHR42852:SF13">
    <property type="entry name" value="PROTEIN DIPZ"/>
    <property type="match status" value="1"/>
</dbReference>
<gene>
    <name evidence="2" type="ORF">FVF61_13055</name>
</gene>
<dbReference type="GO" id="GO:0016209">
    <property type="term" value="F:antioxidant activity"/>
    <property type="evidence" value="ECO:0007669"/>
    <property type="project" value="InterPro"/>
</dbReference>
<evidence type="ECO:0000313" key="2">
    <source>
        <dbReference type="EMBL" id="TYA52265.1"/>
    </source>
</evidence>
<dbReference type="Pfam" id="PF00578">
    <property type="entry name" value="AhpC-TSA"/>
    <property type="match status" value="1"/>
</dbReference>
<keyword evidence="3" id="KW-1185">Reference proteome</keyword>
<protein>
    <submittedName>
        <fullName evidence="2">TlpA family protein disulfide reductase</fullName>
    </submittedName>
</protein>
<name>A0A5D0G0B1_9FLAO</name>
<reference evidence="2 3" key="1">
    <citation type="submission" date="2019-08" db="EMBL/GenBank/DDBJ databases">
        <title>Formosa sediminis sp. nov., isolated from marine sediment.</title>
        <authorList>
            <person name="Cao W.R."/>
        </authorList>
    </citation>
    <scope>NUCLEOTIDE SEQUENCE [LARGE SCALE GENOMIC DNA]</scope>
    <source>
        <strain evidence="2 3">1494</strain>
    </source>
</reference>
<dbReference type="InterPro" id="IPR013766">
    <property type="entry name" value="Thioredoxin_domain"/>
</dbReference>
<dbReference type="SUPFAM" id="SSF52833">
    <property type="entry name" value="Thioredoxin-like"/>
    <property type="match status" value="1"/>
</dbReference>
<organism evidence="2 3">
    <name type="scientific">Formosa maritima</name>
    <dbReference type="NCBI Taxonomy" id="2592046"/>
    <lineage>
        <taxon>Bacteria</taxon>
        <taxon>Pseudomonadati</taxon>
        <taxon>Bacteroidota</taxon>
        <taxon>Flavobacteriia</taxon>
        <taxon>Flavobacteriales</taxon>
        <taxon>Flavobacteriaceae</taxon>
        <taxon>Formosa</taxon>
    </lineage>
</organism>
<dbReference type="Gene3D" id="3.40.30.10">
    <property type="entry name" value="Glutaredoxin"/>
    <property type="match status" value="1"/>
</dbReference>
<dbReference type="EMBL" id="VSFC01000062">
    <property type="protein sequence ID" value="TYA52265.1"/>
    <property type="molecule type" value="Genomic_DNA"/>
</dbReference>
<dbReference type="InterPro" id="IPR036249">
    <property type="entry name" value="Thioredoxin-like_sf"/>
</dbReference>
<evidence type="ECO:0000313" key="3">
    <source>
        <dbReference type="Proteomes" id="UP000324550"/>
    </source>
</evidence>
<dbReference type="PROSITE" id="PS51352">
    <property type="entry name" value="THIOREDOXIN_2"/>
    <property type="match status" value="1"/>
</dbReference>
<comment type="caution">
    <text evidence="2">The sequence shown here is derived from an EMBL/GenBank/DDBJ whole genome shotgun (WGS) entry which is preliminary data.</text>
</comment>
<dbReference type="InterPro" id="IPR050553">
    <property type="entry name" value="Thioredoxin_ResA/DsbE_sf"/>
</dbReference>
<proteinExistence type="predicted"/>
<dbReference type="GO" id="GO:0016491">
    <property type="term" value="F:oxidoreductase activity"/>
    <property type="evidence" value="ECO:0007669"/>
    <property type="project" value="InterPro"/>
</dbReference>
<evidence type="ECO:0000259" key="1">
    <source>
        <dbReference type="PROSITE" id="PS51352"/>
    </source>
</evidence>
<dbReference type="InterPro" id="IPR000866">
    <property type="entry name" value="AhpC/TSA"/>
</dbReference>
<dbReference type="PANTHER" id="PTHR42852">
    <property type="entry name" value="THIOL:DISULFIDE INTERCHANGE PROTEIN DSBE"/>
    <property type="match status" value="1"/>
</dbReference>
<sequence>MNQLRKINLFSWFFNFHIKMLKNFVIILLMLVFGCQNKITKETVINNYNKKINSIDKIEYHIKRIDTFSPDYVLNKTGNVLIEKRKNDTLHKMSFFARSYSLDKNYLYDDYNSFEISNKSNTYEMVGSYGFRGSPGGQLISDVFFGLDSIYKTVDLIETKNKYQLYYTFENDTIHDISNVEKTIIIDKTTFLPIRIVKTSERGGERTVGIFEFDSILINNQVKNSIENQKNKLQDLELLKTEDPIIVSLIGKEFHIKNLPNLWDDKPINISEKFPALISFWQFWCSPCIKSLPKLKLLQNTYKDKITVIGISTQSSEKVKHLLLSKNIEFLNLKGTNKTLEDYYINSFPAYFLVDKEGTIIKEYSIFSEDIEKDIKAL</sequence>